<feature type="region of interest" description="Disordered" evidence="1">
    <location>
        <begin position="66"/>
        <end position="90"/>
    </location>
</feature>
<gene>
    <name evidence="2" type="ORF">SAMN05216275_13768</name>
</gene>
<evidence type="ECO:0000313" key="3">
    <source>
        <dbReference type="Proteomes" id="UP000199111"/>
    </source>
</evidence>
<reference evidence="3" key="1">
    <citation type="submission" date="2016-10" db="EMBL/GenBank/DDBJ databases">
        <authorList>
            <person name="Varghese N."/>
            <person name="Submissions S."/>
        </authorList>
    </citation>
    <scope>NUCLEOTIDE SEQUENCE [LARGE SCALE GENOMIC DNA]</scope>
    <source>
        <strain evidence="3">CGMCC 4.2126</strain>
    </source>
</reference>
<keyword evidence="3" id="KW-1185">Reference proteome</keyword>
<sequence length="90" mass="9710">MIRTSCVRSHTGRTPQEHLHLLRHLAPPRGAFPDHAGTPREAGLIAATRLGAAVTHTLTPLGTALLNGDLEPQPTGYPVGNRRPRLLREA</sequence>
<dbReference type="EMBL" id="FOQY01000037">
    <property type="protein sequence ID" value="SFK84232.1"/>
    <property type="molecule type" value="Genomic_DNA"/>
</dbReference>
<protein>
    <submittedName>
        <fullName evidence="2">Uncharacterized protein</fullName>
    </submittedName>
</protein>
<evidence type="ECO:0000313" key="2">
    <source>
        <dbReference type="EMBL" id="SFK84232.1"/>
    </source>
</evidence>
<organism evidence="2 3">
    <name type="scientific">Streptosporangium canum</name>
    <dbReference type="NCBI Taxonomy" id="324952"/>
    <lineage>
        <taxon>Bacteria</taxon>
        <taxon>Bacillati</taxon>
        <taxon>Actinomycetota</taxon>
        <taxon>Actinomycetes</taxon>
        <taxon>Streptosporangiales</taxon>
        <taxon>Streptosporangiaceae</taxon>
        <taxon>Streptosporangium</taxon>
    </lineage>
</organism>
<name>A0A1I4CSK5_9ACTN</name>
<dbReference type="Proteomes" id="UP000199111">
    <property type="component" value="Unassembled WGS sequence"/>
</dbReference>
<proteinExistence type="predicted"/>
<dbReference type="GeneID" id="96304274"/>
<evidence type="ECO:0000256" key="1">
    <source>
        <dbReference type="SAM" id="MobiDB-lite"/>
    </source>
</evidence>
<accession>A0A1I4CSK5</accession>
<dbReference type="AlphaFoldDB" id="A0A1I4CSK5"/>
<dbReference type="RefSeq" id="WP_093891216.1">
    <property type="nucleotide sequence ID" value="NZ_FOQY01000037.1"/>
</dbReference>